<feature type="compositionally biased region" description="Polar residues" evidence="1">
    <location>
        <begin position="157"/>
        <end position="168"/>
    </location>
</feature>
<dbReference type="Proteomes" id="UP000266841">
    <property type="component" value="Unassembled WGS sequence"/>
</dbReference>
<protein>
    <submittedName>
        <fullName evidence="2">Uncharacterized protein</fullName>
    </submittedName>
</protein>
<evidence type="ECO:0000256" key="1">
    <source>
        <dbReference type="SAM" id="MobiDB-lite"/>
    </source>
</evidence>
<feature type="compositionally biased region" description="Low complexity" evidence="1">
    <location>
        <begin position="120"/>
        <end position="133"/>
    </location>
</feature>
<keyword evidence="3" id="KW-1185">Reference proteome</keyword>
<gene>
    <name evidence="2" type="ORF">THAOC_23039</name>
</gene>
<dbReference type="AlphaFoldDB" id="K0RVD6"/>
<evidence type="ECO:0000313" key="3">
    <source>
        <dbReference type="Proteomes" id="UP000266841"/>
    </source>
</evidence>
<comment type="caution">
    <text evidence="2">The sequence shown here is derived from an EMBL/GenBank/DDBJ whole genome shotgun (WGS) entry which is preliminary data.</text>
</comment>
<name>K0RVD6_THAOC</name>
<organism evidence="2 3">
    <name type="scientific">Thalassiosira oceanica</name>
    <name type="common">Marine diatom</name>
    <dbReference type="NCBI Taxonomy" id="159749"/>
    <lineage>
        <taxon>Eukaryota</taxon>
        <taxon>Sar</taxon>
        <taxon>Stramenopiles</taxon>
        <taxon>Ochrophyta</taxon>
        <taxon>Bacillariophyta</taxon>
        <taxon>Coscinodiscophyceae</taxon>
        <taxon>Thalassiosirophycidae</taxon>
        <taxon>Thalassiosirales</taxon>
        <taxon>Thalassiosiraceae</taxon>
        <taxon>Thalassiosira</taxon>
    </lineage>
</organism>
<dbReference type="EMBL" id="AGNL01029984">
    <property type="protein sequence ID" value="EJK56970.1"/>
    <property type="molecule type" value="Genomic_DNA"/>
</dbReference>
<reference evidence="2 3" key="1">
    <citation type="journal article" date="2012" name="Genome Biol.">
        <title>Genome and low-iron response of an oceanic diatom adapted to chronic iron limitation.</title>
        <authorList>
            <person name="Lommer M."/>
            <person name="Specht M."/>
            <person name="Roy A.S."/>
            <person name="Kraemer L."/>
            <person name="Andreson R."/>
            <person name="Gutowska M.A."/>
            <person name="Wolf J."/>
            <person name="Bergner S.V."/>
            <person name="Schilhabel M.B."/>
            <person name="Klostermeier U.C."/>
            <person name="Beiko R.G."/>
            <person name="Rosenstiel P."/>
            <person name="Hippler M."/>
            <person name="Laroche J."/>
        </authorList>
    </citation>
    <scope>NUCLEOTIDE SEQUENCE [LARGE SCALE GENOMIC DNA]</scope>
    <source>
        <strain evidence="2 3">CCMP1005</strain>
    </source>
</reference>
<evidence type="ECO:0000313" key="2">
    <source>
        <dbReference type="EMBL" id="EJK56970.1"/>
    </source>
</evidence>
<feature type="compositionally biased region" description="Basic and acidic residues" evidence="1">
    <location>
        <begin position="203"/>
        <end position="229"/>
    </location>
</feature>
<proteinExistence type="predicted"/>
<accession>K0RVD6</accession>
<feature type="region of interest" description="Disordered" evidence="1">
    <location>
        <begin position="90"/>
        <end position="260"/>
    </location>
</feature>
<sequence>MAPSPSHQHVASETPILPEWGRCEALPIKKVNIHRSFGPSMVYRSGVSNLPFSGSFHTATETKPAPAAAGRERKDKAALSLGAGEALIPARLLPGRVRPDHLPPRHQQPRRTGRPNMSIGRRTTGRRSSTTRPGARRRGEDGVGGLGDRVEHHGGSRQLSLPHTTDNTPDSSEAPQPSSSSVLNESDHLKSPGIIPGAVSVEPVHRDSSHVISDRTDEVAERMLVDARRIRNQRPSRQGGEEGRLPQPYYESHQQGYLAA</sequence>
<feature type="compositionally biased region" description="Low complexity" evidence="1">
    <location>
        <begin position="169"/>
        <end position="181"/>
    </location>
</feature>